<keyword evidence="1" id="KW-0732">Signal</keyword>
<feature type="chain" id="PRO_5002718983" evidence="1">
    <location>
        <begin position="24"/>
        <end position="433"/>
    </location>
</feature>
<dbReference type="InterPro" id="IPR023614">
    <property type="entry name" value="Porin_dom_sf"/>
</dbReference>
<dbReference type="eggNOG" id="COG4773">
    <property type="taxonomic scope" value="Bacteria"/>
</dbReference>
<dbReference type="Pfam" id="PF05538">
    <property type="entry name" value="Campylo_MOMP"/>
    <property type="match status" value="1"/>
</dbReference>
<dbReference type="InterPro" id="IPR008439">
    <property type="entry name" value="Campylo_MOMP"/>
</dbReference>
<dbReference type="RefSeq" id="WP_012147918.1">
    <property type="nucleotide sequence ID" value="NC_009850.1"/>
</dbReference>
<proteinExistence type="predicted"/>
<dbReference type="SUPFAM" id="SSF56935">
    <property type="entry name" value="Porins"/>
    <property type="match status" value="1"/>
</dbReference>
<dbReference type="AlphaFoldDB" id="A8EWC6"/>
<evidence type="ECO:0000313" key="2">
    <source>
        <dbReference type="EMBL" id="ABV68249.1"/>
    </source>
</evidence>
<dbReference type="Gene3D" id="2.40.160.10">
    <property type="entry name" value="Porin"/>
    <property type="match status" value="1"/>
</dbReference>
<feature type="signal peptide" evidence="1">
    <location>
        <begin position="1"/>
        <end position="23"/>
    </location>
</feature>
<evidence type="ECO:0000256" key="1">
    <source>
        <dbReference type="SAM" id="SignalP"/>
    </source>
</evidence>
<dbReference type="HOGENOM" id="CLU_693789_0_0_7"/>
<name>A8EWC6_ALIB4</name>
<dbReference type="STRING" id="367737.Abu_2032"/>
<dbReference type="GeneID" id="24304926"/>
<protein>
    <submittedName>
        <fullName evidence="2">Major outer membrane protein</fullName>
    </submittedName>
</protein>
<dbReference type="KEGG" id="abu:Abu_2032"/>
<dbReference type="Proteomes" id="UP000001136">
    <property type="component" value="Chromosome"/>
</dbReference>
<organism evidence="2 3">
    <name type="scientific">Aliarcobacter butzleri (strain RM4018)</name>
    <name type="common">Arcobacter butzleri</name>
    <dbReference type="NCBI Taxonomy" id="367737"/>
    <lineage>
        <taxon>Bacteria</taxon>
        <taxon>Pseudomonadati</taxon>
        <taxon>Campylobacterota</taxon>
        <taxon>Epsilonproteobacteria</taxon>
        <taxon>Campylobacterales</taxon>
        <taxon>Arcobacteraceae</taxon>
        <taxon>Aliarcobacter</taxon>
    </lineage>
</organism>
<evidence type="ECO:0000313" key="3">
    <source>
        <dbReference type="Proteomes" id="UP000001136"/>
    </source>
</evidence>
<gene>
    <name evidence="2" type="primary">porA</name>
    <name evidence="2" type="ordered locus">Abu_2032</name>
</gene>
<accession>A8EWC6</accession>
<keyword evidence="3" id="KW-1185">Reference proteome</keyword>
<reference evidence="2 3" key="1">
    <citation type="journal article" date="2007" name="PLoS ONE">
        <title>The complete genome sequence and analysis of the Epsilonproteobacterium Arcobacter butzleri.</title>
        <authorList>
            <person name="Miller W.G."/>
            <person name="Parker C.T."/>
            <person name="Rubenfield M."/>
            <person name="Mendz G.L."/>
            <person name="Woesten M.M.S.M."/>
            <person name="Ussery D.W."/>
            <person name="Stolz J.F."/>
            <person name="Binnewies T.T."/>
            <person name="Hallin P.F."/>
            <person name="Wang G."/>
            <person name="Malek J.A."/>
            <person name="Rogosin A."/>
            <person name="Stanker L.H."/>
            <person name="Mandrell R.E."/>
        </authorList>
    </citation>
    <scope>NUCLEOTIDE SEQUENCE [LARGE SCALE GENOMIC DNA]</scope>
    <source>
        <strain evidence="2 3">RM4018</strain>
    </source>
</reference>
<sequence length="433" mass="46297">MRKISKLSLVAAVAVAGFSTANAQPLEEAIKNVEVSGSVVYRYNDYNNDSTDGVTAGEGSTTQNNYKVALNLTSKVNDYVKFNSRFIVGGADSGFAGLDTSDNGDTNVDVTLSHAYFGLTAIPNTTVNIGKQGLTTPWTVAVDSDGNEQTGTGALALSTFGPVTAAAGYFNQTNLGKSGDILPKLNSTDVITLGLTDGTGTGNTIGDFELTTTNDDFGHKDIVVGGLIADLNPVKLEAWYLDMADLFDTYTLSADSTFKFDGGKVGLEARYVSLTLDDNVADAVTNGKEDNATTILTLTGNVGIVNAKVAYANTDKDGGITALDNDSKNTLLGWNITSLGKADADYWQAVLGVNILDNLNLSANYGNIQYKVNNNTSDEREEEEIYAQLTYKMSKNLNTYVRYGTYTKENKFGGSNDEINDDVRGRLQVEYTF</sequence>
<dbReference type="EMBL" id="CP000361">
    <property type="protein sequence ID" value="ABV68249.1"/>
    <property type="molecule type" value="Genomic_DNA"/>
</dbReference>